<evidence type="ECO:0000313" key="3">
    <source>
        <dbReference type="Proteomes" id="UP001319121"/>
    </source>
</evidence>
<name>A0AAN1SZ29_9PROT</name>
<accession>A0AAN1SZ29</accession>
<dbReference type="InterPro" id="IPR036873">
    <property type="entry name" value="Rhodanese-like_dom_sf"/>
</dbReference>
<dbReference type="EMBL" id="AP019536">
    <property type="protein sequence ID" value="BBI98349.1"/>
    <property type="molecule type" value="Genomic_DNA"/>
</dbReference>
<dbReference type="SUPFAM" id="SSF52821">
    <property type="entry name" value="Rhodanese/Cell cycle control phosphatase"/>
    <property type="match status" value="1"/>
</dbReference>
<keyword evidence="3" id="KW-1185">Reference proteome</keyword>
<reference evidence="2 3" key="1">
    <citation type="submission" date="2019-03" db="EMBL/GenBank/DDBJ databases">
        <title>Complete genome sequence of Ferrigenium kumadai strain An22, a microaerophilic iron-oxidizing bacterium isolated from a paddy field soil.</title>
        <authorList>
            <person name="Watanabe T."/>
            <person name="Asakawa S."/>
        </authorList>
    </citation>
    <scope>NUCLEOTIDE SEQUENCE [LARGE SCALE GENOMIC DNA]</scope>
    <source>
        <strain evidence="2 3">An22</strain>
    </source>
</reference>
<sequence length="150" mass="16595">MGKITEILHEAQQRAKEMNLPYEGALHPDEAYAILQSAPGVKLVDVRTRAELDWVGRVPGSVEIEWATYPGMKPNPNFVAELEQQVDKEALVMFICRSGGRSHHAATAATKAGFSDCYNVLEGFEGEMDNENHRNTVGGWRAAGLPWKQS</sequence>
<dbReference type="CDD" id="cd01522">
    <property type="entry name" value="RHOD_1"/>
    <property type="match status" value="1"/>
</dbReference>
<protein>
    <submittedName>
        <fullName evidence="2">Rhodanese-like domain-containing protein</fullName>
    </submittedName>
</protein>
<dbReference type="Gene3D" id="3.40.250.10">
    <property type="entry name" value="Rhodanese-like domain"/>
    <property type="match status" value="1"/>
</dbReference>
<evidence type="ECO:0000259" key="1">
    <source>
        <dbReference type="PROSITE" id="PS50206"/>
    </source>
</evidence>
<dbReference type="Pfam" id="PF00581">
    <property type="entry name" value="Rhodanese"/>
    <property type="match status" value="1"/>
</dbReference>
<dbReference type="PROSITE" id="PS50206">
    <property type="entry name" value="RHODANESE_3"/>
    <property type="match status" value="1"/>
</dbReference>
<organism evidence="2 3">
    <name type="scientific">Ferrigenium kumadai</name>
    <dbReference type="NCBI Taxonomy" id="1682490"/>
    <lineage>
        <taxon>Bacteria</taxon>
        <taxon>Pseudomonadati</taxon>
        <taxon>Pseudomonadota</taxon>
        <taxon>Betaproteobacteria</taxon>
        <taxon>Nitrosomonadales</taxon>
        <taxon>Gallionellaceae</taxon>
        <taxon>Ferrigenium</taxon>
    </lineage>
</organism>
<proteinExistence type="predicted"/>
<dbReference type="SMART" id="SM00450">
    <property type="entry name" value="RHOD"/>
    <property type="match status" value="1"/>
</dbReference>
<dbReference type="RefSeq" id="WP_212785997.1">
    <property type="nucleotide sequence ID" value="NZ_AP019536.1"/>
</dbReference>
<dbReference type="InterPro" id="IPR052367">
    <property type="entry name" value="Thiosulfate_ST/Rhodanese-like"/>
</dbReference>
<dbReference type="AlphaFoldDB" id="A0AAN1SZ29"/>
<dbReference type="PANTHER" id="PTHR45431">
    <property type="entry name" value="RHODANESE-LIKE DOMAIN-CONTAINING PROTEIN 15, CHLOROPLASTIC"/>
    <property type="match status" value="1"/>
</dbReference>
<dbReference type="InterPro" id="IPR001763">
    <property type="entry name" value="Rhodanese-like_dom"/>
</dbReference>
<dbReference type="Proteomes" id="UP001319121">
    <property type="component" value="Chromosome"/>
</dbReference>
<gene>
    <name evidence="2" type="ORF">FGKAn22_00420</name>
</gene>
<feature type="domain" description="Rhodanese" evidence="1">
    <location>
        <begin position="37"/>
        <end position="149"/>
    </location>
</feature>
<dbReference type="KEGG" id="fku:FGKAn22_00420"/>
<evidence type="ECO:0000313" key="2">
    <source>
        <dbReference type="EMBL" id="BBI98349.1"/>
    </source>
</evidence>
<dbReference type="PANTHER" id="PTHR45431:SF3">
    <property type="entry name" value="RHODANESE-LIKE DOMAIN-CONTAINING PROTEIN 15, CHLOROPLASTIC"/>
    <property type="match status" value="1"/>
</dbReference>